<dbReference type="PROSITE" id="PS51257">
    <property type="entry name" value="PROKAR_LIPOPROTEIN"/>
    <property type="match status" value="1"/>
</dbReference>
<feature type="compositionally biased region" description="Polar residues" evidence="2">
    <location>
        <begin position="36"/>
        <end position="58"/>
    </location>
</feature>
<evidence type="ECO:0000313" key="3">
    <source>
        <dbReference type="EMBL" id="SVD75941.1"/>
    </source>
</evidence>
<dbReference type="InterPro" id="IPR011042">
    <property type="entry name" value="6-blade_b-propeller_TolB-like"/>
</dbReference>
<organism evidence="3">
    <name type="scientific">marine metagenome</name>
    <dbReference type="NCBI Taxonomy" id="408172"/>
    <lineage>
        <taxon>unclassified sequences</taxon>
        <taxon>metagenomes</taxon>
        <taxon>ecological metagenomes</taxon>
    </lineage>
</organism>
<dbReference type="Gene3D" id="2.120.10.30">
    <property type="entry name" value="TolB, C-terminal domain"/>
    <property type="match status" value="3"/>
</dbReference>
<dbReference type="Pfam" id="PF01436">
    <property type="entry name" value="NHL"/>
    <property type="match status" value="1"/>
</dbReference>
<reference evidence="3" key="1">
    <citation type="submission" date="2018-05" db="EMBL/GenBank/DDBJ databases">
        <authorList>
            <person name="Lanie J.A."/>
            <person name="Ng W.-L."/>
            <person name="Kazmierczak K.M."/>
            <person name="Andrzejewski T.M."/>
            <person name="Davidsen T.M."/>
            <person name="Wayne K.J."/>
            <person name="Tettelin H."/>
            <person name="Glass J.I."/>
            <person name="Rusch D."/>
            <person name="Podicherti R."/>
            <person name="Tsui H.-C.T."/>
            <person name="Winkler M.E."/>
        </authorList>
    </citation>
    <scope>NUCLEOTIDE SEQUENCE</scope>
</reference>
<feature type="region of interest" description="Disordered" evidence="2">
    <location>
        <begin position="24"/>
        <end position="62"/>
    </location>
</feature>
<evidence type="ECO:0000256" key="1">
    <source>
        <dbReference type="ARBA" id="ARBA00022737"/>
    </source>
</evidence>
<dbReference type="InterPro" id="IPR001258">
    <property type="entry name" value="NHL_repeat"/>
</dbReference>
<name>A0A382XZK9_9ZZZZ</name>
<dbReference type="SUPFAM" id="SSF63825">
    <property type="entry name" value="YWTD domain"/>
    <property type="match status" value="1"/>
</dbReference>
<dbReference type="EMBL" id="UINC01171397">
    <property type="protein sequence ID" value="SVD75941.1"/>
    <property type="molecule type" value="Genomic_DNA"/>
</dbReference>
<evidence type="ECO:0008006" key="4">
    <source>
        <dbReference type="Google" id="ProtNLM"/>
    </source>
</evidence>
<feature type="non-terminal residue" evidence="3">
    <location>
        <position position="210"/>
    </location>
</feature>
<feature type="compositionally biased region" description="Low complexity" evidence="2">
    <location>
        <begin position="24"/>
        <end position="35"/>
    </location>
</feature>
<keyword evidence="1" id="KW-0677">Repeat</keyword>
<protein>
    <recommendedName>
        <fullName evidence="4">SMP-30/Gluconolactonase/LRE-like region domain-containing protein</fullName>
    </recommendedName>
</protein>
<accession>A0A382XZK9</accession>
<proteinExistence type="predicted"/>
<dbReference type="PANTHER" id="PTHR46388">
    <property type="entry name" value="NHL REPEAT-CONTAINING PROTEIN 2"/>
    <property type="match status" value="1"/>
</dbReference>
<evidence type="ECO:0000256" key="2">
    <source>
        <dbReference type="SAM" id="MobiDB-lite"/>
    </source>
</evidence>
<gene>
    <name evidence="3" type="ORF">METZ01_LOCUS428795</name>
</gene>
<sequence>MKKILHVILISLFSLTIISCAKKSNTSSSSSSEGSAVTTLAGTGSSGSADNSTGTLASFSRPRGITRDGTNLYVADTYNHLIRKIVISTGVVTTLAGTGSSGSADNSTGTSASFKDPMGITTDGTNLYVADFSNHLIRKIVISTGVVTTVAGKLWGGAGDPGSANGTGTSASFNGPNGITTDGTNLYVSERNNHLIRKIVISTGVVTTLA</sequence>
<dbReference type="AlphaFoldDB" id="A0A382XZK9"/>
<dbReference type="PANTHER" id="PTHR46388:SF2">
    <property type="entry name" value="NHL REPEAT-CONTAINING PROTEIN 2"/>
    <property type="match status" value="1"/>
</dbReference>